<evidence type="ECO:0000256" key="2">
    <source>
        <dbReference type="ARBA" id="ARBA00022737"/>
    </source>
</evidence>
<feature type="disulfide bond" evidence="4">
    <location>
        <begin position="490"/>
        <end position="551"/>
    </location>
</feature>
<evidence type="ECO:0000256" key="6">
    <source>
        <dbReference type="SAM" id="Phobius"/>
    </source>
</evidence>
<feature type="disulfide bond" evidence="4">
    <location>
        <begin position="732"/>
        <end position="742"/>
    </location>
</feature>
<feature type="disulfide bond" evidence="4">
    <location>
        <begin position="312"/>
        <end position="322"/>
    </location>
</feature>
<feature type="disulfide bond" evidence="4">
    <location>
        <begin position="70"/>
        <end position="131"/>
    </location>
</feature>
<feature type="disulfide bond" evidence="4">
    <location>
        <begin position="160"/>
        <end position="224"/>
    </location>
</feature>
<feature type="disulfide bond" evidence="4">
    <location>
        <begin position="204"/>
        <end position="214"/>
    </location>
</feature>
<feature type="domain" description="SRCR" evidence="7">
    <location>
        <begin position="452"/>
        <end position="552"/>
    </location>
</feature>
<feature type="disulfide bond" evidence="4">
    <location>
        <begin position="371"/>
        <end position="435"/>
    </location>
</feature>
<dbReference type="PANTHER" id="PTHR19331:SF468">
    <property type="entry name" value="SCAVENGER RECEPTOR CYSTEINE-RICH TYPE 1 PROTEIN M160"/>
    <property type="match status" value="1"/>
</dbReference>
<dbReference type="RefSeq" id="XP_067166129.1">
    <property type="nucleotide sequence ID" value="XM_067310028.1"/>
</dbReference>
<dbReference type="InterPro" id="IPR036772">
    <property type="entry name" value="SRCR-like_dom_sf"/>
</dbReference>
<dbReference type="Pfam" id="PF00530">
    <property type="entry name" value="SRCR"/>
    <property type="match status" value="8"/>
</dbReference>
<feature type="disulfide bond" evidence="4">
    <location>
        <begin position="384"/>
        <end position="445"/>
    </location>
</feature>
<organism evidence="8 9">
    <name type="scientific">Apteryx mantelli</name>
    <name type="common">North Island brown kiwi</name>
    <dbReference type="NCBI Taxonomy" id="2696672"/>
    <lineage>
        <taxon>Eukaryota</taxon>
        <taxon>Metazoa</taxon>
        <taxon>Chordata</taxon>
        <taxon>Craniata</taxon>
        <taxon>Vertebrata</taxon>
        <taxon>Euteleostomi</taxon>
        <taxon>Archelosauria</taxon>
        <taxon>Archosauria</taxon>
        <taxon>Dinosauria</taxon>
        <taxon>Saurischia</taxon>
        <taxon>Theropoda</taxon>
        <taxon>Coelurosauria</taxon>
        <taxon>Aves</taxon>
        <taxon>Palaeognathae</taxon>
        <taxon>Apterygiformes</taxon>
        <taxon>Apterygidae</taxon>
        <taxon>Apteryx</taxon>
    </lineage>
</organism>
<keyword evidence="6" id="KW-0472">Membrane</keyword>
<feature type="disulfide bond" evidence="4">
    <location>
        <begin position="57"/>
        <end position="121"/>
    </location>
</feature>
<feature type="region of interest" description="Disordered" evidence="5">
    <location>
        <begin position="944"/>
        <end position="1023"/>
    </location>
</feature>
<feature type="domain" description="SRCR" evidence="7">
    <location>
        <begin position="135"/>
        <end position="235"/>
    </location>
</feature>
<feature type="disulfide bond" evidence="4">
    <location>
        <begin position="688"/>
        <end position="752"/>
    </location>
</feature>
<accession>A0ABM4FMG0</accession>
<dbReference type="SUPFAM" id="SSF56487">
    <property type="entry name" value="SRCR-like"/>
    <property type="match status" value="8"/>
</dbReference>
<evidence type="ECO:0000313" key="8">
    <source>
        <dbReference type="Proteomes" id="UP001652627"/>
    </source>
</evidence>
<gene>
    <name evidence="9" type="primary">LOC136993986</name>
</gene>
<keyword evidence="6" id="KW-1133">Transmembrane helix</keyword>
<feature type="compositionally biased region" description="Basic and acidic residues" evidence="5">
    <location>
        <begin position="991"/>
        <end position="1001"/>
    </location>
</feature>
<reference evidence="9" key="1">
    <citation type="submission" date="2025-08" db="UniProtKB">
        <authorList>
            <consortium name="RefSeq"/>
        </authorList>
    </citation>
    <scope>IDENTIFICATION</scope>
    <source>
        <tissue evidence="9">Blood</tissue>
    </source>
</reference>
<feature type="domain" description="SRCR" evidence="7">
    <location>
        <begin position="663"/>
        <end position="763"/>
    </location>
</feature>
<comment type="caution">
    <text evidence="4">Lacks conserved residue(s) required for the propagation of feature annotation.</text>
</comment>
<evidence type="ECO:0000256" key="4">
    <source>
        <dbReference type="PROSITE-ProRule" id="PRU00196"/>
    </source>
</evidence>
<feature type="disulfide bond" evidence="4">
    <location>
        <begin position="268"/>
        <end position="332"/>
    </location>
</feature>
<dbReference type="PROSITE" id="PS00420">
    <property type="entry name" value="SRCR_1"/>
    <property type="match status" value="2"/>
</dbReference>
<feature type="disulfide bond" evidence="4">
    <location>
        <begin position="596"/>
        <end position="657"/>
    </location>
</feature>
<dbReference type="Gene3D" id="3.10.250.10">
    <property type="entry name" value="SRCR-like domain"/>
    <property type="match status" value="8"/>
</dbReference>
<feature type="disulfide bond" evidence="4">
    <location>
        <begin position="836"/>
        <end position="846"/>
    </location>
</feature>
<feature type="disulfide bond" evidence="4">
    <location>
        <begin position="281"/>
        <end position="342"/>
    </location>
</feature>
<keyword evidence="6" id="KW-0812">Transmembrane</keyword>
<feature type="disulfide bond" evidence="4">
    <location>
        <begin position="792"/>
        <end position="856"/>
    </location>
</feature>
<feature type="domain" description="SRCR" evidence="7">
    <location>
        <begin position="243"/>
        <end position="343"/>
    </location>
</feature>
<feature type="domain" description="SRCR" evidence="7">
    <location>
        <begin position="346"/>
        <end position="446"/>
    </location>
</feature>
<keyword evidence="3 4" id="KW-1015">Disulfide bond</keyword>
<feature type="disulfide bond" evidence="4">
    <location>
        <begin position="101"/>
        <end position="111"/>
    </location>
</feature>
<evidence type="ECO:0000256" key="3">
    <source>
        <dbReference type="ARBA" id="ARBA00023157"/>
    </source>
</evidence>
<feature type="disulfide bond" evidence="4">
    <location>
        <begin position="173"/>
        <end position="234"/>
    </location>
</feature>
<sequence length="1078" mass="115610">MLMQQCPQNEDPSHVPSTGLSVLCLFEGAAELRLKAGGSRCAGRVEVKHQGQWGTVCDYGWNMNDAVVVCKQLGCGSALQFFWYAHFGRGSGPIWLSALKCQGTETALSECSHAGWGKHLCTHGRDAGVNCSGFVQLVGGDSPCSGRVEIRDGGQWKTVCDSHFDLKAAKVICRELQCGRALSVPGAAHFGEGVGPIWDRELQCVGNESLLSSCPWRSLSNQTCTHANDAGVTCTLFEGAAELRLEAGGRRCAGRVEVKHRGQWGTVCSYGWSTYDAVVVCKQLGCGSAVQVLWNAHFGRGSGPIWLSSLECRGTETALSECSHAGWGKHLCTHGWDAGVNCSGFVQLAGGDSPCSGRVEIRDGGQWRTVCDSHFGLNAADVICRELQCGRALSVPGAAHFGEGVGPIWDRELQCVGNESLLSSCPWRSLSNQTCTHANDAGVTCTREHSGRRLVNGSTACSGRVEMQVQGTWGTLCDSRWDISDAHVLCHQLNCGFAESVPGGGHFGRGTGPVWRDNFHCEGTESHLGQCPVTVLGASQCSQDNDAGVFCSGPLGSLRLVDGGSRCDGRVEMALHGAWGRVLDDEWDVNDASVVCRQLQCGEAERAYNPPKPEGGTGPVELRRVQCGGKEAHLTLCNISLPEAAPAGTAEDVGVVCSGSRRVRLVNGTGRCAGRVEIYYQGTWGTICNDSWDLSDATVVCHQLDCGVAVEVVGSAHYGEGSGQIWLDDVSCSGDEAALWDCPAATWGQHNCPHKKDAGVVCSEFVALRLENSNGCSGRLQVFYNGTWGSVCSNSMTLATVSLVCKELGCGDEGSFERVQQYGNVSGPTWLDRVECGKRNSSFWQCPSSPWNPQSCNDQQEETHITCNDLPRGHEKDSRRISVPVIICIILGALLCLILALLVGQVRSARAQRRGSRRSLESFSEAVYQEIDYSLTWEKQAKFGRSGSSSEGSLTKLQPDPGDSEEEDGAGSAPDVPILPRGDPADDYDDAKEVSEPREDFLPGQQDWETPREAEEGDEPGEAQRGFCVISDGVPVGHFLHGELHFPQGIPSQGKSTISVEEQCIQFPAFTPVGTMEI</sequence>
<dbReference type="PROSITE" id="PS50287">
    <property type="entry name" value="SRCR_2"/>
    <property type="match status" value="8"/>
</dbReference>
<feature type="compositionally biased region" description="Polar residues" evidence="5">
    <location>
        <begin position="946"/>
        <end position="956"/>
    </location>
</feature>
<dbReference type="Proteomes" id="UP001652627">
    <property type="component" value="Chromosome 23"/>
</dbReference>
<dbReference type="PRINTS" id="PR00258">
    <property type="entry name" value="SPERACTRCPTR"/>
</dbReference>
<dbReference type="PANTHER" id="PTHR19331">
    <property type="entry name" value="SCAVENGER RECEPTOR DOMAIN-CONTAINING"/>
    <property type="match status" value="1"/>
</dbReference>
<feature type="disulfide bond" evidence="4">
    <location>
        <begin position="627"/>
        <end position="637"/>
    </location>
</feature>
<feature type="domain" description="SRCR" evidence="7">
    <location>
        <begin position="768"/>
        <end position="868"/>
    </location>
</feature>
<keyword evidence="2" id="KW-0677">Repeat</keyword>
<feature type="disulfide bond" evidence="4">
    <location>
        <begin position="415"/>
        <end position="425"/>
    </location>
</feature>
<evidence type="ECO:0000256" key="1">
    <source>
        <dbReference type="ARBA" id="ARBA00022729"/>
    </source>
</evidence>
<proteinExistence type="predicted"/>
<feature type="disulfide bond" evidence="4">
    <location>
        <begin position="701"/>
        <end position="762"/>
    </location>
</feature>
<feature type="transmembrane region" description="Helical" evidence="6">
    <location>
        <begin position="881"/>
        <end position="904"/>
    </location>
</feature>
<keyword evidence="8" id="KW-1185">Reference proteome</keyword>
<keyword evidence="1" id="KW-0732">Signal</keyword>
<evidence type="ECO:0000259" key="7">
    <source>
        <dbReference type="PROSITE" id="PS50287"/>
    </source>
</evidence>
<dbReference type="SMART" id="SM00202">
    <property type="entry name" value="SR"/>
    <property type="match status" value="8"/>
</dbReference>
<protein>
    <submittedName>
        <fullName evidence="9">Scavenger receptor cysteine-rich type 1 protein M130-like</fullName>
    </submittedName>
</protein>
<evidence type="ECO:0000256" key="5">
    <source>
        <dbReference type="SAM" id="MobiDB-lite"/>
    </source>
</evidence>
<dbReference type="GeneID" id="136993986"/>
<feature type="disulfide bond" evidence="4">
    <location>
        <begin position="477"/>
        <end position="541"/>
    </location>
</feature>
<evidence type="ECO:0000313" key="9">
    <source>
        <dbReference type="RefSeq" id="XP_067166129.1"/>
    </source>
</evidence>
<dbReference type="InterPro" id="IPR001190">
    <property type="entry name" value="SRCR"/>
</dbReference>
<feature type="domain" description="SRCR" evidence="7">
    <location>
        <begin position="32"/>
        <end position="132"/>
    </location>
</feature>
<feature type="disulfide bond" evidence="4">
    <location>
        <begin position="521"/>
        <end position="531"/>
    </location>
</feature>
<feature type="domain" description="SRCR" evidence="7">
    <location>
        <begin position="558"/>
        <end position="658"/>
    </location>
</feature>
<name>A0ABM4FMG0_9AVES</name>